<dbReference type="SMART" id="SM00470">
    <property type="entry name" value="ParB"/>
    <property type="match status" value="1"/>
</dbReference>
<evidence type="ECO:0000313" key="2">
    <source>
        <dbReference type="EMBL" id="MDB7905201.1"/>
    </source>
</evidence>
<dbReference type="Pfam" id="PF02195">
    <property type="entry name" value="ParB_N"/>
    <property type="match status" value="1"/>
</dbReference>
<sequence length="215" mass="23494">MQDNKRAKGEAGGIPVFCAFDKIVPVGEVKPNPKNPNQHPEEQIDLLAKIIRAQGWRAPVTVSTLSGLVVRGHGRLMAAIHAGLSHVPVDYQHYDSEEAETADLIADNRIAELAEIDNKMLAELFGGFDAEAIDVSLTGYTADDVADITAALQESVMADIDEVKSKSEAALHKLRFDSTEIPMTDTEYEQLKEVLDSYVDENGVVFGFVGWLLND</sequence>
<feature type="domain" description="ParB-like N-terminal" evidence="1">
    <location>
        <begin position="22"/>
        <end position="108"/>
    </location>
</feature>
<dbReference type="Proteomes" id="UP001211006">
    <property type="component" value="Unassembled WGS sequence"/>
</dbReference>
<dbReference type="InterPro" id="IPR036086">
    <property type="entry name" value="ParB/Sulfiredoxin_sf"/>
</dbReference>
<dbReference type="Gene3D" id="3.90.1530.10">
    <property type="entry name" value="Conserved hypothetical protein from pyrococcus furiosus pfu- 392566-001, ParB domain"/>
    <property type="match status" value="1"/>
</dbReference>
<accession>A0AAW6BXQ8</accession>
<dbReference type="CDD" id="cd16403">
    <property type="entry name" value="ParB_N_like_MT"/>
    <property type="match status" value="1"/>
</dbReference>
<dbReference type="AlphaFoldDB" id="A0AAW6BXQ8"/>
<protein>
    <submittedName>
        <fullName evidence="2">ParB/Srx family N-terminal domain-containing protein</fullName>
    </submittedName>
</protein>
<dbReference type="InterPro" id="IPR003115">
    <property type="entry name" value="ParB_N"/>
</dbReference>
<gene>
    <name evidence="2" type="ORF">PND83_04345</name>
</gene>
<dbReference type="EMBL" id="JAQLWO010000003">
    <property type="protein sequence ID" value="MDB7905201.1"/>
    <property type="molecule type" value="Genomic_DNA"/>
</dbReference>
<evidence type="ECO:0000313" key="3">
    <source>
        <dbReference type="Proteomes" id="UP001211006"/>
    </source>
</evidence>
<dbReference type="RefSeq" id="WP_271906167.1">
    <property type="nucleotide sequence ID" value="NZ_JADPFI010000216.1"/>
</dbReference>
<evidence type="ECO:0000259" key="1">
    <source>
        <dbReference type="SMART" id="SM00470"/>
    </source>
</evidence>
<organism evidence="2 3">
    <name type="scientific">Flavonifractor plautii</name>
    <name type="common">Fusobacterium plautii</name>
    <dbReference type="NCBI Taxonomy" id="292800"/>
    <lineage>
        <taxon>Bacteria</taxon>
        <taxon>Bacillati</taxon>
        <taxon>Bacillota</taxon>
        <taxon>Clostridia</taxon>
        <taxon>Eubacteriales</taxon>
        <taxon>Oscillospiraceae</taxon>
        <taxon>Flavonifractor</taxon>
    </lineage>
</organism>
<dbReference type="SUPFAM" id="SSF110849">
    <property type="entry name" value="ParB/Sulfiredoxin"/>
    <property type="match status" value="1"/>
</dbReference>
<comment type="caution">
    <text evidence="2">The sequence shown here is derived from an EMBL/GenBank/DDBJ whole genome shotgun (WGS) entry which is preliminary data.</text>
</comment>
<proteinExistence type="predicted"/>
<reference evidence="2" key="1">
    <citation type="submission" date="2023-01" db="EMBL/GenBank/DDBJ databases">
        <title>Human gut microbiome strain richness.</title>
        <authorList>
            <person name="Chen-Liaw A."/>
        </authorList>
    </citation>
    <scope>NUCLEOTIDE SEQUENCE</scope>
    <source>
        <strain evidence="2">2225st1_A6_2225SCRN_200828</strain>
    </source>
</reference>
<name>A0AAW6BXQ8_FLAPL</name>